<evidence type="ECO:0000259" key="2">
    <source>
        <dbReference type="Pfam" id="PF12697"/>
    </source>
</evidence>
<dbReference type="Proteomes" id="UP001500449">
    <property type="component" value="Unassembled WGS sequence"/>
</dbReference>
<comment type="caution">
    <text evidence="3">The sequence shown here is derived from an EMBL/GenBank/DDBJ whole genome shotgun (WGS) entry which is preliminary data.</text>
</comment>
<accession>A0ABN2N1N5</accession>
<protein>
    <submittedName>
        <fullName evidence="3">Alpha/beta hydrolase</fullName>
    </submittedName>
</protein>
<dbReference type="EMBL" id="BAAAQK010000005">
    <property type="protein sequence ID" value="GAA1845941.1"/>
    <property type="molecule type" value="Genomic_DNA"/>
</dbReference>
<gene>
    <name evidence="3" type="ORF">GCM10009836_26890</name>
</gene>
<dbReference type="SUPFAM" id="SSF53474">
    <property type="entry name" value="alpha/beta-Hydrolases"/>
    <property type="match status" value="1"/>
</dbReference>
<dbReference type="Gene3D" id="3.40.50.1820">
    <property type="entry name" value="alpha/beta hydrolase"/>
    <property type="match status" value="1"/>
</dbReference>
<dbReference type="Pfam" id="PF12697">
    <property type="entry name" value="Abhydrolase_6"/>
    <property type="match status" value="1"/>
</dbReference>
<sequence length="278" mass="28423">MATDDAHSSRPAATPGPGAGEVQVLGDSGPAVLLLPGGAETCDGFFPGLVEGLIADPGCRVIVHDRPGTGRSMVDGDLAGASAHLHALIAELGLGPVVVVGQSLGGAVAVLLARDHPEDLAGLVLLDASPINDPASCRQMARTIGPLGAFARLPVAGKLASAGFRALGRKQMREVALRPDCAAAMERTLEADMVQLAKAAGGIDTLAANLHESDLPRLPSVVVTADRPPGSAVRKAHERLAGAFGGELRSWPGATHSVHLDHPDEVLETVREVVRQVG</sequence>
<evidence type="ECO:0000256" key="1">
    <source>
        <dbReference type="SAM" id="MobiDB-lite"/>
    </source>
</evidence>
<evidence type="ECO:0000313" key="4">
    <source>
        <dbReference type="Proteomes" id="UP001500449"/>
    </source>
</evidence>
<dbReference type="RefSeq" id="WP_344416075.1">
    <property type="nucleotide sequence ID" value="NZ_BAAAQK010000005.1"/>
</dbReference>
<dbReference type="PRINTS" id="PR00111">
    <property type="entry name" value="ABHYDROLASE"/>
</dbReference>
<dbReference type="InterPro" id="IPR000073">
    <property type="entry name" value="AB_hydrolase_1"/>
</dbReference>
<dbReference type="PANTHER" id="PTHR43798:SF33">
    <property type="entry name" value="HYDROLASE, PUTATIVE (AFU_ORTHOLOGUE AFUA_2G14860)-RELATED"/>
    <property type="match status" value="1"/>
</dbReference>
<dbReference type="GO" id="GO:0016787">
    <property type="term" value="F:hydrolase activity"/>
    <property type="evidence" value="ECO:0007669"/>
    <property type="project" value="UniProtKB-KW"/>
</dbReference>
<keyword evidence="4" id="KW-1185">Reference proteome</keyword>
<dbReference type="InterPro" id="IPR050266">
    <property type="entry name" value="AB_hydrolase_sf"/>
</dbReference>
<feature type="region of interest" description="Disordered" evidence="1">
    <location>
        <begin position="1"/>
        <end position="22"/>
    </location>
</feature>
<organism evidence="3 4">
    <name type="scientific">Pseudonocardia ailaonensis</name>
    <dbReference type="NCBI Taxonomy" id="367279"/>
    <lineage>
        <taxon>Bacteria</taxon>
        <taxon>Bacillati</taxon>
        <taxon>Actinomycetota</taxon>
        <taxon>Actinomycetes</taxon>
        <taxon>Pseudonocardiales</taxon>
        <taxon>Pseudonocardiaceae</taxon>
        <taxon>Pseudonocardia</taxon>
    </lineage>
</organism>
<name>A0ABN2N1N5_9PSEU</name>
<reference evidence="3 4" key="1">
    <citation type="journal article" date="2019" name="Int. J. Syst. Evol. Microbiol.">
        <title>The Global Catalogue of Microorganisms (GCM) 10K type strain sequencing project: providing services to taxonomists for standard genome sequencing and annotation.</title>
        <authorList>
            <consortium name="The Broad Institute Genomics Platform"/>
            <consortium name="The Broad Institute Genome Sequencing Center for Infectious Disease"/>
            <person name="Wu L."/>
            <person name="Ma J."/>
        </authorList>
    </citation>
    <scope>NUCLEOTIDE SEQUENCE [LARGE SCALE GENOMIC DNA]</scope>
    <source>
        <strain evidence="3 4">JCM 16009</strain>
    </source>
</reference>
<proteinExistence type="predicted"/>
<dbReference type="InterPro" id="IPR029058">
    <property type="entry name" value="AB_hydrolase_fold"/>
</dbReference>
<feature type="domain" description="AB hydrolase-1" evidence="2">
    <location>
        <begin position="32"/>
        <end position="268"/>
    </location>
</feature>
<keyword evidence="3" id="KW-0378">Hydrolase</keyword>
<evidence type="ECO:0000313" key="3">
    <source>
        <dbReference type="EMBL" id="GAA1845941.1"/>
    </source>
</evidence>
<dbReference type="PANTHER" id="PTHR43798">
    <property type="entry name" value="MONOACYLGLYCEROL LIPASE"/>
    <property type="match status" value="1"/>
</dbReference>